<name>A0A135I0T2_9HYPH</name>
<dbReference type="OrthoDB" id="7672583at2"/>
<gene>
    <name evidence="1" type="ORF">ATN84_04630</name>
</gene>
<proteinExistence type="predicted"/>
<dbReference type="RefSeq" id="WP_068880303.1">
    <property type="nucleotide sequence ID" value="NZ_LNTU01000001.1"/>
</dbReference>
<dbReference type="EMBL" id="LNTU01000001">
    <property type="protein sequence ID" value="KXF79033.1"/>
    <property type="molecule type" value="Genomic_DNA"/>
</dbReference>
<evidence type="ECO:0008006" key="3">
    <source>
        <dbReference type="Google" id="ProtNLM"/>
    </source>
</evidence>
<comment type="caution">
    <text evidence="1">The sequence shown here is derived from an EMBL/GenBank/DDBJ whole genome shotgun (WGS) entry which is preliminary data.</text>
</comment>
<dbReference type="Proteomes" id="UP000070107">
    <property type="component" value="Unassembled WGS sequence"/>
</dbReference>
<protein>
    <recommendedName>
        <fullName evidence="3">Phosphonate ABC transporter substrate-binding protein</fullName>
    </recommendedName>
</protein>
<dbReference type="Pfam" id="PF12974">
    <property type="entry name" value="Phosphonate-bd"/>
    <property type="match status" value="1"/>
</dbReference>
<dbReference type="PANTHER" id="PTHR35841">
    <property type="entry name" value="PHOSPHONATES-BINDING PERIPLASMIC PROTEIN"/>
    <property type="match status" value="1"/>
</dbReference>
<evidence type="ECO:0000313" key="1">
    <source>
        <dbReference type="EMBL" id="KXF79033.1"/>
    </source>
</evidence>
<dbReference type="SUPFAM" id="SSF53850">
    <property type="entry name" value="Periplasmic binding protein-like II"/>
    <property type="match status" value="1"/>
</dbReference>
<organism evidence="1 2">
    <name type="scientific">Paramesorhizobium deserti</name>
    <dbReference type="NCBI Taxonomy" id="1494590"/>
    <lineage>
        <taxon>Bacteria</taxon>
        <taxon>Pseudomonadati</taxon>
        <taxon>Pseudomonadota</taxon>
        <taxon>Alphaproteobacteria</taxon>
        <taxon>Hyphomicrobiales</taxon>
        <taxon>Phyllobacteriaceae</taxon>
        <taxon>Paramesorhizobium</taxon>
    </lineage>
</organism>
<dbReference type="STRING" id="1494590.ATN84_04630"/>
<sequence>MLSVLSARALSRTIFLGAIAILGFSSPAEADWRKEMGRFRIGVAAPRVAELNPAEISKLKSAYATALGVPVDLVVLPDIPALIDAQATERIDYAMETSAAYAAAYLACECVEPLVAPVGTDGSLGIRSILLVRPGVDAKDLKNAEIALPSDTAKAASLVPVSTYMLSGKEADAAHDKFINAGSLEKAEKLFASGKIDGFFGWVPANGAEKQPQGGTLARLSEQGLGQDSYRIAWESSLLRYGPHAVRANLAPDAKLILRRFLVSLSTSDPETYDLIDRVHGGGFVAVGTHDYRLPLKMLSAITGQTKEL</sequence>
<reference evidence="1 2" key="1">
    <citation type="submission" date="2015-11" db="EMBL/GenBank/DDBJ databases">
        <title>Draft genome sequence of Paramesorhizobium deserti A-3-E, a strain highly resistant to diverse beta-lactam antibiotics.</title>
        <authorList>
            <person name="Lv R."/>
            <person name="Yang X."/>
            <person name="Fang N."/>
            <person name="Guo J."/>
            <person name="Luo X."/>
            <person name="Peng F."/>
            <person name="Yang R."/>
            <person name="Cui Y."/>
            <person name="Fang C."/>
            <person name="Song Y."/>
        </authorList>
    </citation>
    <scope>NUCLEOTIDE SEQUENCE [LARGE SCALE GENOMIC DNA]</scope>
    <source>
        <strain evidence="1 2">A-3-E</strain>
    </source>
</reference>
<dbReference type="Gene3D" id="3.40.190.10">
    <property type="entry name" value="Periplasmic binding protein-like II"/>
    <property type="match status" value="2"/>
</dbReference>
<dbReference type="PANTHER" id="PTHR35841:SF1">
    <property type="entry name" value="PHOSPHONATES-BINDING PERIPLASMIC PROTEIN"/>
    <property type="match status" value="1"/>
</dbReference>
<keyword evidence="2" id="KW-1185">Reference proteome</keyword>
<dbReference type="AlphaFoldDB" id="A0A135I0T2"/>
<accession>A0A135I0T2</accession>
<evidence type="ECO:0000313" key="2">
    <source>
        <dbReference type="Proteomes" id="UP000070107"/>
    </source>
</evidence>